<protein>
    <submittedName>
        <fullName evidence="8">Translation initiation factor IF-2</fullName>
    </submittedName>
</protein>
<dbReference type="GO" id="GO:0003743">
    <property type="term" value="F:translation initiation factor activity"/>
    <property type="evidence" value="ECO:0007669"/>
    <property type="project" value="UniProtKB-KW"/>
</dbReference>
<dbReference type="Gene3D" id="3.40.50.10050">
    <property type="entry name" value="Translation initiation factor IF- 2, domain 3"/>
    <property type="match status" value="1"/>
</dbReference>
<dbReference type="InterPro" id="IPR023115">
    <property type="entry name" value="TIF_IF2_dom3"/>
</dbReference>
<gene>
    <name evidence="8" type="ORF">AKJ49_01105</name>
</gene>
<dbReference type="FunFam" id="3.40.50.10050:FF:000001">
    <property type="entry name" value="Translation initiation factor IF-2"/>
    <property type="match status" value="1"/>
</dbReference>
<name>A0A133VFU3_9EURY</name>
<dbReference type="PANTHER" id="PTHR43381">
    <property type="entry name" value="TRANSLATION INITIATION FACTOR IF-2-RELATED"/>
    <property type="match status" value="1"/>
</dbReference>
<dbReference type="InterPro" id="IPR036925">
    <property type="entry name" value="TIF_IF2_dom3_sf"/>
</dbReference>
<evidence type="ECO:0000256" key="2">
    <source>
        <dbReference type="ARBA" id="ARBA00022540"/>
    </source>
</evidence>
<dbReference type="SUPFAM" id="SSF50447">
    <property type="entry name" value="Translation proteins"/>
    <property type="match status" value="1"/>
</dbReference>
<dbReference type="Pfam" id="PF14578">
    <property type="entry name" value="GTP_EFTU_D4"/>
    <property type="match status" value="1"/>
</dbReference>
<dbReference type="GO" id="GO:0005737">
    <property type="term" value="C:cytoplasm"/>
    <property type="evidence" value="ECO:0007669"/>
    <property type="project" value="TreeGrafter"/>
</dbReference>
<keyword evidence="3" id="KW-0547">Nucleotide-binding</keyword>
<dbReference type="EMBL" id="LHYC01000023">
    <property type="protein sequence ID" value="KXB05300.1"/>
    <property type="molecule type" value="Genomic_DNA"/>
</dbReference>
<keyword evidence="2 8" id="KW-0396">Initiation factor</keyword>
<evidence type="ECO:0000256" key="5">
    <source>
        <dbReference type="ARBA" id="ARBA00023134"/>
    </source>
</evidence>
<keyword evidence="9" id="KW-1185">Reference proteome</keyword>
<dbReference type="InterPro" id="IPR029459">
    <property type="entry name" value="EFTU-type"/>
</dbReference>
<dbReference type="SUPFAM" id="SSF52156">
    <property type="entry name" value="Initiation factor IF2/eIF5b, domain 3"/>
    <property type="match status" value="1"/>
</dbReference>
<evidence type="ECO:0000256" key="1">
    <source>
        <dbReference type="ARBA" id="ARBA00007733"/>
    </source>
</evidence>
<dbReference type="PATRIC" id="fig|1698278.3.peg.161"/>
<evidence type="ECO:0000259" key="7">
    <source>
        <dbReference type="Pfam" id="PF14578"/>
    </source>
</evidence>
<dbReference type="AlphaFoldDB" id="A0A133VFU3"/>
<dbReference type="InterPro" id="IPR015760">
    <property type="entry name" value="TIF_IF2"/>
</dbReference>
<reference evidence="8 9" key="1">
    <citation type="journal article" date="2016" name="Sci. Rep.">
        <title>Metabolic traits of an uncultured archaeal lineage -MSBL1- from brine pools of the Red Sea.</title>
        <authorList>
            <person name="Mwirichia R."/>
            <person name="Alam I."/>
            <person name="Rashid M."/>
            <person name="Vinu M."/>
            <person name="Ba-Alawi W."/>
            <person name="Anthony Kamau A."/>
            <person name="Kamanda Ngugi D."/>
            <person name="Goker M."/>
            <person name="Klenk H.P."/>
            <person name="Bajic V."/>
            <person name="Stingl U."/>
        </authorList>
    </citation>
    <scope>NUCLEOTIDE SEQUENCE [LARGE SCALE GENOMIC DNA]</scope>
    <source>
        <strain evidence="8">SCGC-AAA382A03</strain>
    </source>
</reference>
<proteinExistence type="inferred from homology"/>
<evidence type="ECO:0000259" key="6">
    <source>
        <dbReference type="Pfam" id="PF11987"/>
    </source>
</evidence>
<dbReference type="InterPro" id="IPR009000">
    <property type="entry name" value="Transl_B-barrel_sf"/>
</dbReference>
<comment type="similarity">
    <text evidence="1">Belongs to the TRAFAC class translation factor GTPase superfamily. Classic translation factor GTPase family. IF-2 subfamily.</text>
</comment>
<organism evidence="8 9">
    <name type="scientific">candidate division MSBL1 archaeon SCGC-AAA382A03</name>
    <dbReference type="NCBI Taxonomy" id="1698278"/>
    <lineage>
        <taxon>Archaea</taxon>
        <taxon>Methanobacteriati</taxon>
        <taxon>Methanobacteriota</taxon>
        <taxon>candidate division MSBL1</taxon>
    </lineage>
</organism>
<sequence length="248" mass="27611">SVRIKTDKNGVVVKADTLGSLEALEHQLKAQDIPIKRADIGEVTRQNVIEASAVAEDEPLLGVVLAFNVNILPHAEKEAKNRGLEILKNDVIYRLIEDYEKWVEEKREMIIRKRLKGLKRPGKVSIKSGYVFRKSKPAIVGVDVLGGVVEPDFPLMNKEGKNIGVIKEIQSKQENVSKAKTGDEVALSIQGPTVGRQIKEGDVLYVDVPSEQMIELKELSNMITEDEKGVMEEIISIKQEKDPTYGVM</sequence>
<keyword evidence="4" id="KW-0648">Protein biosynthesis</keyword>
<evidence type="ECO:0000256" key="3">
    <source>
        <dbReference type="ARBA" id="ARBA00022741"/>
    </source>
</evidence>
<accession>A0A133VFU3</accession>
<evidence type="ECO:0000256" key="4">
    <source>
        <dbReference type="ARBA" id="ARBA00022917"/>
    </source>
</evidence>
<dbReference type="Proteomes" id="UP000070549">
    <property type="component" value="Unassembled WGS sequence"/>
</dbReference>
<evidence type="ECO:0000313" key="8">
    <source>
        <dbReference type="EMBL" id="KXB05300.1"/>
    </source>
</evidence>
<feature type="domain" description="Elongation factor Tu-type" evidence="7">
    <location>
        <begin position="120"/>
        <end position="205"/>
    </location>
</feature>
<feature type="non-terminal residue" evidence="8">
    <location>
        <position position="1"/>
    </location>
</feature>
<dbReference type="Pfam" id="PF11987">
    <property type="entry name" value="IF-2"/>
    <property type="match status" value="1"/>
</dbReference>
<evidence type="ECO:0000313" key="9">
    <source>
        <dbReference type="Proteomes" id="UP000070549"/>
    </source>
</evidence>
<keyword evidence="5" id="KW-0342">GTP-binding</keyword>
<dbReference type="GO" id="GO:0005525">
    <property type="term" value="F:GTP binding"/>
    <property type="evidence" value="ECO:0007669"/>
    <property type="project" value="UniProtKB-KW"/>
</dbReference>
<comment type="caution">
    <text evidence="8">The sequence shown here is derived from an EMBL/GenBank/DDBJ whole genome shotgun (WGS) entry which is preliminary data.</text>
</comment>
<feature type="domain" description="Translation initiation factor IF- 2" evidence="6">
    <location>
        <begin position="6"/>
        <end position="100"/>
    </location>
</feature>
<dbReference type="Gene3D" id="2.40.30.10">
    <property type="entry name" value="Translation factors"/>
    <property type="match status" value="1"/>
</dbReference>
<dbReference type="PANTHER" id="PTHR43381:SF4">
    <property type="entry name" value="EUKARYOTIC TRANSLATION INITIATION FACTOR 5B"/>
    <property type="match status" value="1"/>
</dbReference>